<dbReference type="Pfam" id="PF00307">
    <property type="entry name" value="CH"/>
    <property type="match status" value="1"/>
</dbReference>
<dbReference type="InterPro" id="IPR031549">
    <property type="entry name" value="ASH"/>
</dbReference>
<protein>
    <submittedName>
        <fullName evidence="8">Calponin-homology (CH) domain-containing protein</fullName>
    </submittedName>
</protein>
<feature type="compositionally biased region" description="Low complexity" evidence="5">
    <location>
        <begin position="552"/>
        <end position="565"/>
    </location>
</feature>
<dbReference type="GO" id="GO:0007051">
    <property type="term" value="P:spindle organization"/>
    <property type="evidence" value="ECO:0007669"/>
    <property type="project" value="TreeGrafter"/>
</dbReference>
<keyword evidence="3" id="KW-0112">Calmodulin-binding</keyword>
<evidence type="ECO:0000256" key="3">
    <source>
        <dbReference type="ARBA" id="ARBA00022860"/>
    </source>
</evidence>
<evidence type="ECO:0000256" key="5">
    <source>
        <dbReference type="SAM" id="MobiDB-lite"/>
    </source>
</evidence>
<dbReference type="CDD" id="cd21223">
    <property type="entry name" value="CH_ASPM_rpt1"/>
    <property type="match status" value="1"/>
</dbReference>
<keyword evidence="7" id="KW-1185">Reference proteome</keyword>
<dbReference type="PROSITE" id="PS50021">
    <property type="entry name" value="CH"/>
    <property type="match status" value="1"/>
</dbReference>
<dbReference type="WBParaSite" id="maker-uti_cns_0009819-snap-gene-0.3-mRNA-1">
    <property type="protein sequence ID" value="maker-uti_cns_0009819-snap-gene-0.3-mRNA-1"/>
    <property type="gene ID" value="maker-uti_cns_0009819-snap-gene-0.3"/>
</dbReference>
<sequence length="1959" mass="211614">STASKQLRSSLLKQSSASLLQRLRFCLQLLLAQPGAPAEEASKNMIEFLRAHVARPATSSVSAPAAAKRVFEYLEKMAAKRNSPNRCGTARNFSPSLGGDGGDPAKHQQEEKEKKHFMLLTFSHAASQRGSPGGGSCRGALPPPTGTMGKPMPAAHGKFSASGPVAMRTREGGCCSSDEDLLLQAAVLGLLEGPLVRWERRCPRALSDLFSLQLRVRHQMLTAQEHEVKQFKAQGSQSDFRTNSPEKVPLKAAAAAAADREISPNTLTAQQWLQWCTHIQQDHLLLGWRLRICRRVDIGKRPPDRGSGSRGGEGLLQGGAVEVPGQLVGELLLQVDDVIDGGLKDLQLAAVALGTDASLGQPRDGLVQLLKARHNVAHLLLAGKIGSVEVLGLAAVWRCAGFHSAGGRARGRGQVRDGGWGRQTFATCAAPRSPTPCRKFIRAFPNTLALGFTITQQFLQRKRDRLAWSSRVPPMQLCPGGWLPSSACVAQISRQSQALLSFIRPSAARPQCSRSCFYRRNFCIKLLQATICCCVRRHRHRARFKARSRMNATPPAESGAPASASRQSTKRRVCACPAARVPAALAAAPPAPALGSTRLGADDVACQLESPTAQQVAWTDQAESLARSRAGTMSNSPASTELTARTPDSPASILRTPGSSSRASWFVATPTRVTLPGGAIDVHDVLILTHFAKQPLVDFGRVPVGRLATQRLLIQNPHSYDQEVRISRLPGEKLGITCVEQEFVVNAEGEYMLSLTWTPRRPGGMRELVAFRVGDVYNLQAVLLGSAVPAAATAAGRKRKTWAEQRLVAGQGESANSASQAAEKENLAAAAVHSADTVQSPVFNVAKARLAATVSGAVKCSRRTPALPAQPEESSDSAVAAAADQSAVSKKPRLADISSSASIVSGSSHAGSSLLSQLLHSKLAAKLRPRFHHQQHPSPVERFRRRHSLRRTLTGRFATAATAAAASTAASTSASEAAISSPLSGRVVKRRSTGRAVRRAPRPIVAAAVAESPSSAVSDASDLSNLSMLAPTTPRSTAALASASMADQRSCSVFYDERWREKQEFGLQQWLNYLLTPGLALRCCQGEEQSASATAAAAAAAAAADTTGPAPTKEAVSLRAYADFRTLAALRSRGRRLMTSDSFVSVICRVEREVSEGRLRVRQDVCFRADRGLRARLVDFYLAFHPLWLRLALESLFDQPILTSAAATPSDGSDAGGAAARRTPLRAFILNRVLWSPGLADRFAMPGVCNLYRKGFDAELSKYVLNKFLAIVYFLDRAKTDRLIDFDPCLFTKRSQHKSTKEVVTAFTRDYLSGEGDVIKHLGYMGYRLSHAQKPLDEYQFGVTNLAVDLRDGIRLCRTLEILTGGRTALSGQVRCPAISRLQKIRNCQAAFEALKGLGVSLDWTPGNPIDPRDIVDGHREKTLSLLWRCLARFSLAEDPGLVGRLLCEIRALRRALRTRGAACPPAPADPSPASLLPCWAACVAAFDWPAGRPPPAEDDSRVVMRLLRHYGAAPPAADDNNDGADSWRAVAERLAELGQCPALIMPNSSDRPDRCMLLAQLAALAGSLLNLNAESRAARVIQAAWRRRCASLAGPPAAQEDRVDALPAKVGAESAVFEFNIGVWPGTPGPASKPADTPSRCLLDVQAIRRAQAASAIQRWFRRARQIRIGRIRREIERRRRRRAILVIVTNYQISRRNRFFALLQGHAAFRGWRVRARCQVAAMPQLRRRISAAYADARRNPERLLLARARSALRFARQQLPAPAVAQQLADLRAGTSHSAKLCELLCSQSGAVAALFSLMAGCNRSLPHQHIVLHSVQILHNLIRHSATAASVARECPVKAGDVLTDALVSGAVVRPSPLQQELVKASACLLASLVSSAAGVSGGFALSRRAVVRLRETRDALLRRAGLEERRLVSQLKASGALLVRVEPDWVLKRSANQHMASPITAVCYLCELLR</sequence>
<feature type="compositionally biased region" description="Polar residues" evidence="5">
    <location>
        <begin position="84"/>
        <end position="95"/>
    </location>
</feature>
<accession>A0A1I8I520</accession>
<proteinExistence type="predicted"/>
<evidence type="ECO:0000256" key="2">
    <source>
        <dbReference type="ARBA" id="ARBA00022490"/>
    </source>
</evidence>
<feature type="domain" description="Calponin-homology (CH)" evidence="6">
    <location>
        <begin position="1298"/>
        <end position="1435"/>
    </location>
</feature>
<feature type="region of interest" description="Disordered" evidence="5">
    <location>
        <begin position="544"/>
        <end position="568"/>
    </location>
</feature>
<keyword evidence="2" id="KW-0963">Cytoplasm</keyword>
<dbReference type="PANTHER" id="PTHR22706">
    <property type="entry name" value="ASSEMBLY FACTOR FOR SPINDLE MICROTUBULES"/>
    <property type="match status" value="1"/>
</dbReference>
<feature type="region of interest" description="Disordered" evidence="5">
    <location>
        <begin position="623"/>
        <end position="658"/>
    </location>
</feature>
<dbReference type="GO" id="GO:0005737">
    <property type="term" value="C:cytoplasm"/>
    <property type="evidence" value="ECO:0007669"/>
    <property type="project" value="UniProtKB-SubCell"/>
</dbReference>
<dbReference type="SMART" id="SM00033">
    <property type="entry name" value="CH"/>
    <property type="match status" value="1"/>
</dbReference>
<keyword evidence="4" id="KW-0175">Coiled coil</keyword>
<dbReference type="Gene3D" id="1.10.418.10">
    <property type="entry name" value="Calponin-like domain"/>
    <property type="match status" value="1"/>
</dbReference>
<dbReference type="SUPFAM" id="SSF47576">
    <property type="entry name" value="Calponin-homology domain, CH-domain"/>
    <property type="match status" value="1"/>
</dbReference>
<dbReference type="InterPro" id="IPR001715">
    <property type="entry name" value="CH_dom"/>
</dbReference>
<dbReference type="Proteomes" id="UP000095280">
    <property type="component" value="Unplaced"/>
</dbReference>
<evidence type="ECO:0000313" key="8">
    <source>
        <dbReference type="WBParaSite" id="maker-uti_cns_0009819-snap-gene-0.3-mRNA-1"/>
    </source>
</evidence>
<evidence type="ECO:0000256" key="1">
    <source>
        <dbReference type="ARBA" id="ARBA00004496"/>
    </source>
</evidence>
<name>A0A1I8I520_9PLAT</name>
<dbReference type="GO" id="GO:0000922">
    <property type="term" value="C:spindle pole"/>
    <property type="evidence" value="ECO:0007669"/>
    <property type="project" value="TreeGrafter"/>
</dbReference>
<dbReference type="Pfam" id="PF15780">
    <property type="entry name" value="ASH"/>
    <property type="match status" value="1"/>
</dbReference>
<comment type="subcellular location">
    <subcellularLocation>
        <location evidence="1">Cytoplasm</location>
    </subcellularLocation>
</comment>
<dbReference type="GO" id="GO:0051295">
    <property type="term" value="P:establishment of meiotic spindle localization"/>
    <property type="evidence" value="ECO:0007669"/>
    <property type="project" value="TreeGrafter"/>
</dbReference>
<dbReference type="GO" id="GO:0005516">
    <property type="term" value="F:calmodulin binding"/>
    <property type="evidence" value="ECO:0007669"/>
    <property type="project" value="UniProtKB-KW"/>
</dbReference>
<evidence type="ECO:0000313" key="7">
    <source>
        <dbReference type="Proteomes" id="UP000095280"/>
    </source>
</evidence>
<dbReference type="InterPro" id="IPR036872">
    <property type="entry name" value="CH_dom_sf"/>
</dbReference>
<feature type="region of interest" description="Disordered" evidence="5">
    <location>
        <begin position="861"/>
        <end position="884"/>
    </location>
</feature>
<dbReference type="InterPro" id="IPR051185">
    <property type="entry name" value="ASPM"/>
</dbReference>
<dbReference type="GO" id="GO:0000278">
    <property type="term" value="P:mitotic cell cycle"/>
    <property type="evidence" value="ECO:0007669"/>
    <property type="project" value="TreeGrafter"/>
</dbReference>
<evidence type="ECO:0000259" key="6">
    <source>
        <dbReference type="PROSITE" id="PS50021"/>
    </source>
</evidence>
<dbReference type="PANTHER" id="PTHR22706:SF1">
    <property type="entry name" value="ASSEMBLY FACTOR FOR SPINDLE MICROTUBULES"/>
    <property type="match status" value="1"/>
</dbReference>
<reference evidence="8" key="1">
    <citation type="submission" date="2016-11" db="UniProtKB">
        <authorList>
            <consortium name="WormBaseParasite"/>
        </authorList>
    </citation>
    <scope>IDENTIFICATION</scope>
</reference>
<feature type="compositionally biased region" description="Polar residues" evidence="5">
    <location>
        <begin position="631"/>
        <end position="643"/>
    </location>
</feature>
<organism evidence="7 8">
    <name type="scientific">Macrostomum lignano</name>
    <dbReference type="NCBI Taxonomy" id="282301"/>
    <lineage>
        <taxon>Eukaryota</taxon>
        <taxon>Metazoa</taxon>
        <taxon>Spiralia</taxon>
        <taxon>Lophotrochozoa</taxon>
        <taxon>Platyhelminthes</taxon>
        <taxon>Rhabditophora</taxon>
        <taxon>Macrostomorpha</taxon>
        <taxon>Macrostomida</taxon>
        <taxon>Macrostomidae</taxon>
        <taxon>Macrostomum</taxon>
    </lineage>
</organism>
<feature type="region of interest" description="Disordered" evidence="5">
    <location>
        <begin position="84"/>
        <end position="111"/>
    </location>
</feature>
<evidence type="ECO:0000256" key="4">
    <source>
        <dbReference type="ARBA" id="ARBA00023054"/>
    </source>
</evidence>